<dbReference type="SUPFAM" id="SSF53850">
    <property type="entry name" value="Periplasmic binding protein-like II"/>
    <property type="match status" value="1"/>
</dbReference>
<dbReference type="OrthoDB" id="9803735at2"/>
<comment type="caution">
    <text evidence="6">The sequence shown here is derived from an EMBL/GenBank/DDBJ whole genome shotgun (WGS) entry which is preliminary data.</text>
</comment>
<comment type="similarity">
    <text evidence="1">Belongs to the LysR transcriptional regulatory family.</text>
</comment>
<keyword evidence="4" id="KW-0804">Transcription</keyword>
<evidence type="ECO:0000256" key="1">
    <source>
        <dbReference type="ARBA" id="ARBA00009437"/>
    </source>
</evidence>
<dbReference type="Proteomes" id="UP000028123">
    <property type="component" value="Unassembled WGS sequence"/>
</dbReference>
<dbReference type="InterPro" id="IPR005119">
    <property type="entry name" value="LysR_subst-bd"/>
</dbReference>
<dbReference type="Gene3D" id="1.10.10.10">
    <property type="entry name" value="Winged helix-like DNA-binding domain superfamily/Winged helix DNA-binding domain"/>
    <property type="match status" value="1"/>
</dbReference>
<organism evidence="6 7">
    <name type="scientific">Paenibacillus tyrfis</name>
    <dbReference type="NCBI Taxonomy" id="1501230"/>
    <lineage>
        <taxon>Bacteria</taxon>
        <taxon>Bacillati</taxon>
        <taxon>Bacillota</taxon>
        <taxon>Bacilli</taxon>
        <taxon>Bacillales</taxon>
        <taxon>Paenibacillaceae</taxon>
        <taxon>Paenibacillus</taxon>
    </lineage>
</organism>
<dbReference type="PANTHER" id="PTHR30419:SF25">
    <property type="entry name" value="HTH-TYPE TRANSCRIPTIONAL REGULATOR YTLI"/>
    <property type="match status" value="1"/>
</dbReference>
<dbReference type="InterPro" id="IPR036390">
    <property type="entry name" value="WH_DNA-bd_sf"/>
</dbReference>
<evidence type="ECO:0000259" key="5">
    <source>
        <dbReference type="PROSITE" id="PS50931"/>
    </source>
</evidence>
<gene>
    <name evidence="6" type="ORF">ET33_07290</name>
</gene>
<keyword evidence="2" id="KW-0805">Transcription regulation</keyword>
<dbReference type="PROSITE" id="PS50931">
    <property type="entry name" value="HTH_LYSR"/>
    <property type="match status" value="1"/>
</dbReference>
<dbReference type="PRINTS" id="PR00039">
    <property type="entry name" value="HTHLYSR"/>
</dbReference>
<keyword evidence="7" id="KW-1185">Reference proteome</keyword>
<dbReference type="InterPro" id="IPR050950">
    <property type="entry name" value="HTH-type_LysR_regulators"/>
</dbReference>
<dbReference type="RefSeq" id="WP_036684717.1">
    <property type="nucleotide sequence ID" value="NZ_FYEP01000010.1"/>
</dbReference>
<keyword evidence="3" id="KW-0238">DNA-binding</keyword>
<name>A0A081P2D9_9BACL</name>
<dbReference type="Pfam" id="PF03466">
    <property type="entry name" value="LysR_substrate"/>
    <property type="match status" value="1"/>
</dbReference>
<evidence type="ECO:0000256" key="2">
    <source>
        <dbReference type="ARBA" id="ARBA00023015"/>
    </source>
</evidence>
<dbReference type="EMBL" id="JNVM01000014">
    <property type="protein sequence ID" value="KEQ24862.1"/>
    <property type="molecule type" value="Genomic_DNA"/>
</dbReference>
<dbReference type="PANTHER" id="PTHR30419">
    <property type="entry name" value="HTH-TYPE TRANSCRIPTIONAL REGULATOR YBHD"/>
    <property type="match status" value="1"/>
</dbReference>
<dbReference type="InterPro" id="IPR000847">
    <property type="entry name" value="LysR_HTH_N"/>
</dbReference>
<reference evidence="6 7" key="1">
    <citation type="submission" date="2014-06" db="EMBL/GenBank/DDBJ databases">
        <title>Draft genome sequence of Paenibacillus sp. MSt1.</title>
        <authorList>
            <person name="Aw Y.K."/>
            <person name="Ong K.S."/>
            <person name="Gan H.M."/>
            <person name="Lee S.M."/>
        </authorList>
    </citation>
    <scope>NUCLEOTIDE SEQUENCE [LARGE SCALE GENOMIC DNA]</scope>
    <source>
        <strain evidence="6 7">MSt1</strain>
    </source>
</reference>
<dbReference type="SUPFAM" id="SSF46785">
    <property type="entry name" value="Winged helix' DNA-binding domain"/>
    <property type="match status" value="1"/>
</dbReference>
<feature type="domain" description="HTH lysR-type" evidence="5">
    <location>
        <begin position="1"/>
        <end position="57"/>
    </location>
</feature>
<sequence>MDLKELTAFQTIVQEGTFSRAAEKLNYAQSTVTNQIQRLEKELGVQLFKRGWDVQLTSAGRVFATEVDNLIQHWNNVAELARALQHDEIGSLRVGGIESLVDSVISQSVRRFQQQKPRMAYQIITGNTDSLAQSLLHDELDFAICGEPSEPHAFYFEPFYYENTILIADRNHPLCRRSHVSFEDVLDYPLTAGGSTCLYHLQFSKYLSRYRESPLQLNMISRIPAIPNYVKETLAVGVVLESTPLIPEVERIDVELELPHIPIGLLQPRQCNYAAESSVRLLQRIIKEEIGNYKALNAPVQE</sequence>
<evidence type="ECO:0000313" key="6">
    <source>
        <dbReference type="EMBL" id="KEQ24862.1"/>
    </source>
</evidence>
<accession>A0A081P2D9</accession>
<dbReference type="AlphaFoldDB" id="A0A081P2D9"/>
<dbReference type="GO" id="GO:0005829">
    <property type="term" value="C:cytosol"/>
    <property type="evidence" value="ECO:0007669"/>
    <property type="project" value="TreeGrafter"/>
</dbReference>
<protein>
    <submittedName>
        <fullName evidence="6">Transcriptional regulator</fullName>
    </submittedName>
</protein>
<evidence type="ECO:0000313" key="7">
    <source>
        <dbReference type="Proteomes" id="UP000028123"/>
    </source>
</evidence>
<evidence type="ECO:0000256" key="3">
    <source>
        <dbReference type="ARBA" id="ARBA00023125"/>
    </source>
</evidence>
<dbReference type="eggNOG" id="COG0583">
    <property type="taxonomic scope" value="Bacteria"/>
</dbReference>
<dbReference type="Pfam" id="PF00126">
    <property type="entry name" value="HTH_1"/>
    <property type="match status" value="1"/>
</dbReference>
<evidence type="ECO:0000256" key="4">
    <source>
        <dbReference type="ARBA" id="ARBA00023163"/>
    </source>
</evidence>
<dbReference type="CDD" id="cd05466">
    <property type="entry name" value="PBP2_LTTR_substrate"/>
    <property type="match status" value="1"/>
</dbReference>
<dbReference type="GO" id="GO:0003700">
    <property type="term" value="F:DNA-binding transcription factor activity"/>
    <property type="evidence" value="ECO:0007669"/>
    <property type="project" value="InterPro"/>
</dbReference>
<dbReference type="FunFam" id="1.10.10.10:FF:000001">
    <property type="entry name" value="LysR family transcriptional regulator"/>
    <property type="match status" value="1"/>
</dbReference>
<dbReference type="InterPro" id="IPR036388">
    <property type="entry name" value="WH-like_DNA-bd_sf"/>
</dbReference>
<dbReference type="Gene3D" id="3.40.190.290">
    <property type="match status" value="1"/>
</dbReference>
<proteinExistence type="inferred from homology"/>
<dbReference type="GO" id="GO:0003677">
    <property type="term" value="F:DNA binding"/>
    <property type="evidence" value="ECO:0007669"/>
    <property type="project" value="UniProtKB-KW"/>
</dbReference>